<accession>A0A9D4MEB2</accession>
<protein>
    <submittedName>
        <fullName evidence="2">Uncharacterized protein</fullName>
    </submittedName>
</protein>
<organism evidence="2 3">
    <name type="scientific">Dreissena polymorpha</name>
    <name type="common">Zebra mussel</name>
    <name type="synonym">Mytilus polymorpha</name>
    <dbReference type="NCBI Taxonomy" id="45954"/>
    <lineage>
        <taxon>Eukaryota</taxon>
        <taxon>Metazoa</taxon>
        <taxon>Spiralia</taxon>
        <taxon>Lophotrochozoa</taxon>
        <taxon>Mollusca</taxon>
        <taxon>Bivalvia</taxon>
        <taxon>Autobranchia</taxon>
        <taxon>Heteroconchia</taxon>
        <taxon>Euheterodonta</taxon>
        <taxon>Imparidentia</taxon>
        <taxon>Neoheterodontei</taxon>
        <taxon>Myida</taxon>
        <taxon>Dreissenoidea</taxon>
        <taxon>Dreissenidae</taxon>
        <taxon>Dreissena</taxon>
    </lineage>
</organism>
<dbReference type="AlphaFoldDB" id="A0A9D4MEB2"/>
<dbReference type="EMBL" id="JAIWYP010000002">
    <property type="protein sequence ID" value="KAH3874686.1"/>
    <property type="molecule type" value="Genomic_DNA"/>
</dbReference>
<evidence type="ECO:0000313" key="2">
    <source>
        <dbReference type="EMBL" id="KAH3874686.1"/>
    </source>
</evidence>
<proteinExistence type="predicted"/>
<comment type="caution">
    <text evidence="2">The sequence shown here is derived from an EMBL/GenBank/DDBJ whole genome shotgun (WGS) entry which is preliminary data.</text>
</comment>
<evidence type="ECO:0000313" key="3">
    <source>
        <dbReference type="Proteomes" id="UP000828390"/>
    </source>
</evidence>
<name>A0A9D4MEB2_DREPO</name>
<reference evidence="2" key="2">
    <citation type="submission" date="2020-11" db="EMBL/GenBank/DDBJ databases">
        <authorList>
            <person name="McCartney M.A."/>
            <person name="Auch B."/>
            <person name="Kono T."/>
            <person name="Mallez S."/>
            <person name="Becker A."/>
            <person name="Gohl D.M."/>
            <person name="Silverstein K.A.T."/>
            <person name="Koren S."/>
            <person name="Bechman K.B."/>
            <person name="Herman A."/>
            <person name="Abrahante J.E."/>
            <person name="Garbe J."/>
        </authorList>
    </citation>
    <scope>NUCLEOTIDE SEQUENCE</scope>
    <source>
        <strain evidence="2">Duluth1</strain>
        <tissue evidence="2">Whole animal</tissue>
    </source>
</reference>
<evidence type="ECO:0000256" key="1">
    <source>
        <dbReference type="SAM" id="MobiDB-lite"/>
    </source>
</evidence>
<gene>
    <name evidence="2" type="ORF">DPMN_037939</name>
</gene>
<feature type="compositionally biased region" description="Basic and acidic residues" evidence="1">
    <location>
        <begin position="10"/>
        <end position="23"/>
    </location>
</feature>
<reference evidence="2" key="1">
    <citation type="journal article" date="2019" name="bioRxiv">
        <title>The Genome of the Zebra Mussel, Dreissena polymorpha: A Resource for Invasive Species Research.</title>
        <authorList>
            <person name="McCartney M.A."/>
            <person name="Auch B."/>
            <person name="Kono T."/>
            <person name="Mallez S."/>
            <person name="Zhang Y."/>
            <person name="Obille A."/>
            <person name="Becker A."/>
            <person name="Abrahante J.E."/>
            <person name="Garbe J."/>
            <person name="Badalamenti J.P."/>
            <person name="Herman A."/>
            <person name="Mangelson H."/>
            <person name="Liachko I."/>
            <person name="Sullivan S."/>
            <person name="Sone E.D."/>
            <person name="Koren S."/>
            <person name="Silverstein K.A.T."/>
            <person name="Beckman K.B."/>
            <person name="Gohl D.M."/>
        </authorList>
    </citation>
    <scope>NUCLEOTIDE SEQUENCE</scope>
    <source>
        <strain evidence="2">Duluth1</strain>
        <tissue evidence="2">Whole animal</tissue>
    </source>
</reference>
<feature type="region of interest" description="Disordered" evidence="1">
    <location>
        <begin position="1"/>
        <end position="23"/>
    </location>
</feature>
<keyword evidence="3" id="KW-1185">Reference proteome</keyword>
<dbReference type="Proteomes" id="UP000828390">
    <property type="component" value="Unassembled WGS sequence"/>
</dbReference>
<sequence length="94" mass="10900">MQELTGRLYEASKECGKSRQSRDGKDIQRMINYLTDRNLFTTEEKSLRSISSRVVAGDKVNADKGRAVGERIIKVWKGRTFKNINFPENHRLKQ</sequence>